<evidence type="ECO:0000256" key="1">
    <source>
        <dbReference type="SAM" id="MobiDB-lite"/>
    </source>
</evidence>
<dbReference type="AlphaFoldDB" id="A0A7C3ZG69"/>
<comment type="caution">
    <text evidence="2">The sequence shown here is derived from an EMBL/GenBank/DDBJ whole genome shotgun (WGS) entry which is preliminary data.</text>
</comment>
<dbReference type="EMBL" id="DSPX01000064">
    <property type="protein sequence ID" value="HGG00340.1"/>
    <property type="molecule type" value="Genomic_DNA"/>
</dbReference>
<feature type="compositionally biased region" description="Basic and acidic residues" evidence="1">
    <location>
        <begin position="1"/>
        <end position="16"/>
    </location>
</feature>
<gene>
    <name evidence="2" type="ORF">ENR15_06735</name>
</gene>
<reference evidence="2" key="1">
    <citation type="journal article" date="2020" name="mSystems">
        <title>Genome- and Community-Level Interaction Insights into Carbon Utilization and Element Cycling Functions of Hydrothermarchaeota in Hydrothermal Sediment.</title>
        <authorList>
            <person name="Zhou Z."/>
            <person name="Liu Y."/>
            <person name="Xu W."/>
            <person name="Pan J."/>
            <person name="Luo Z.H."/>
            <person name="Li M."/>
        </authorList>
    </citation>
    <scope>NUCLEOTIDE SEQUENCE [LARGE SCALE GENOMIC DNA]</scope>
    <source>
        <strain evidence="2">SpSt-374</strain>
    </source>
</reference>
<organism evidence="2">
    <name type="scientific">Planktothricoides sp. SpSt-374</name>
    <dbReference type="NCBI Taxonomy" id="2282167"/>
    <lineage>
        <taxon>Bacteria</taxon>
        <taxon>Bacillati</taxon>
        <taxon>Cyanobacteriota</taxon>
        <taxon>Cyanophyceae</taxon>
        <taxon>Oscillatoriophycideae</taxon>
        <taxon>Oscillatoriales</taxon>
        <taxon>Oscillatoriaceae</taxon>
        <taxon>Planktothricoides</taxon>
    </lineage>
</organism>
<accession>A0A7C3ZG69</accession>
<feature type="region of interest" description="Disordered" evidence="1">
    <location>
        <begin position="1"/>
        <end position="20"/>
    </location>
</feature>
<sequence length="89" mass="10081">MIRYKDRGDDARENRGNAKPKKCVRKVRGNLNQAEKISGKGLAMTVFDCQMKVEVGCTAQFDDFDKARERKKKIPDMISLVIGSVWCGE</sequence>
<proteinExistence type="predicted"/>
<evidence type="ECO:0000313" key="2">
    <source>
        <dbReference type="EMBL" id="HGG00340.1"/>
    </source>
</evidence>
<protein>
    <submittedName>
        <fullName evidence="2">Uncharacterized protein</fullName>
    </submittedName>
</protein>
<name>A0A7C3ZG69_9CYAN</name>